<dbReference type="Proteomes" id="UP000077266">
    <property type="component" value="Unassembled WGS sequence"/>
</dbReference>
<dbReference type="STRING" id="1314781.A0A165DHF6"/>
<dbReference type="InParanoid" id="A0A165DHF6"/>
<dbReference type="OrthoDB" id="6431331at2759"/>
<dbReference type="InterPro" id="IPR000073">
    <property type="entry name" value="AB_hydrolase_1"/>
</dbReference>
<gene>
    <name evidence="3" type="ORF">EXIGLDRAFT_682629</name>
</gene>
<dbReference type="InterPro" id="IPR029058">
    <property type="entry name" value="AB_hydrolase_fold"/>
</dbReference>
<evidence type="ECO:0000259" key="2">
    <source>
        <dbReference type="Pfam" id="PF12697"/>
    </source>
</evidence>
<accession>A0A165DHF6</accession>
<keyword evidence="1" id="KW-0472">Membrane</keyword>
<dbReference type="EMBL" id="KV426220">
    <property type="protein sequence ID" value="KZV84538.1"/>
    <property type="molecule type" value="Genomic_DNA"/>
</dbReference>
<dbReference type="AlphaFoldDB" id="A0A165DHF6"/>
<evidence type="ECO:0000256" key="1">
    <source>
        <dbReference type="SAM" id="Phobius"/>
    </source>
</evidence>
<evidence type="ECO:0000313" key="3">
    <source>
        <dbReference type="EMBL" id="KZV84538.1"/>
    </source>
</evidence>
<keyword evidence="1" id="KW-1133">Transmembrane helix</keyword>
<feature type="transmembrane region" description="Helical" evidence="1">
    <location>
        <begin position="196"/>
        <end position="215"/>
    </location>
</feature>
<dbReference type="Gene3D" id="3.40.50.1820">
    <property type="entry name" value="alpha/beta hydrolase"/>
    <property type="match status" value="1"/>
</dbReference>
<dbReference type="PANTHER" id="PTHR37471">
    <property type="entry name" value="UNNAMED PRODUCT"/>
    <property type="match status" value="1"/>
</dbReference>
<feature type="domain" description="AB hydrolase-1" evidence="2">
    <location>
        <begin position="263"/>
        <end position="439"/>
    </location>
</feature>
<evidence type="ECO:0000313" key="4">
    <source>
        <dbReference type="Proteomes" id="UP000077266"/>
    </source>
</evidence>
<reference evidence="3 4" key="1">
    <citation type="journal article" date="2016" name="Mol. Biol. Evol.">
        <title>Comparative Genomics of Early-Diverging Mushroom-Forming Fungi Provides Insights into the Origins of Lignocellulose Decay Capabilities.</title>
        <authorList>
            <person name="Nagy L.G."/>
            <person name="Riley R."/>
            <person name="Tritt A."/>
            <person name="Adam C."/>
            <person name="Daum C."/>
            <person name="Floudas D."/>
            <person name="Sun H."/>
            <person name="Yadav J.S."/>
            <person name="Pangilinan J."/>
            <person name="Larsson K.H."/>
            <person name="Matsuura K."/>
            <person name="Barry K."/>
            <person name="Labutti K."/>
            <person name="Kuo R."/>
            <person name="Ohm R.A."/>
            <person name="Bhattacharya S.S."/>
            <person name="Shirouzu T."/>
            <person name="Yoshinaga Y."/>
            <person name="Martin F.M."/>
            <person name="Grigoriev I.V."/>
            <person name="Hibbett D.S."/>
        </authorList>
    </citation>
    <scope>NUCLEOTIDE SEQUENCE [LARGE SCALE GENOMIC DNA]</scope>
    <source>
        <strain evidence="3 4">HHB12029</strain>
    </source>
</reference>
<name>A0A165DHF6_EXIGL</name>
<keyword evidence="4" id="KW-1185">Reference proteome</keyword>
<organism evidence="3 4">
    <name type="scientific">Exidia glandulosa HHB12029</name>
    <dbReference type="NCBI Taxonomy" id="1314781"/>
    <lineage>
        <taxon>Eukaryota</taxon>
        <taxon>Fungi</taxon>
        <taxon>Dikarya</taxon>
        <taxon>Basidiomycota</taxon>
        <taxon>Agaricomycotina</taxon>
        <taxon>Agaricomycetes</taxon>
        <taxon>Auriculariales</taxon>
        <taxon>Exidiaceae</taxon>
        <taxon>Exidia</taxon>
    </lineage>
</organism>
<proteinExistence type="predicted"/>
<feature type="transmembrane region" description="Helical" evidence="1">
    <location>
        <begin position="16"/>
        <end position="36"/>
    </location>
</feature>
<sequence>MLGTTRVEYVLIKTTILALRSVTPLSFIYVATWTALRWIPLDAIHIPSHWATRLRLPIWTLTWPLLECAFYIAVYLPWSRRLQQAAVHPDLRPRAERERLFELCHDHIPDINSYTAGWYLGSGSNELRRDNVEDWILWAVFGSSRADMKPEWKDELESYVRRIEGLVGHDFEPGYNSNVKSIRLTLDDVETLHRPLLWYMIVMLVDSITYGYLFSQGFRHYTPAHAAFSVFPVRPLVALLSTRSSSPFPYWIRPHTSSTKKPVLFLHGIGIGLWPYTPFFKEFSSLEPNVGVICVEFLPISFRITAPMPNRTTTVAGIHTVLEEHFPIDQDFVVLSHSYGTVVAAHFLHADRARVAAMVMVDPIPLLLHLPSTAHNFVYRRPGMWRANEHQLWYFASRDPGVAHTLSRRFFWGDNILWKSDLRGVRSAVVLSERDQIIPASEVWTYLTGSKVDWADKSIGLAAKWKSPDDEMEVMFYRDVDHSQVFETAARRAGLLDALRRVL</sequence>
<dbReference type="SUPFAM" id="SSF53474">
    <property type="entry name" value="alpha/beta-Hydrolases"/>
    <property type="match status" value="1"/>
</dbReference>
<feature type="transmembrane region" description="Helical" evidence="1">
    <location>
        <begin position="56"/>
        <end position="76"/>
    </location>
</feature>
<dbReference type="PANTHER" id="PTHR37471:SF1">
    <property type="entry name" value="AB HYDROLASE-1 DOMAIN-CONTAINING PROTEIN"/>
    <property type="match status" value="1"/>
</dbReference>
<protein>
    <recommendedName>
        <fullName evidence="2">AB hydrolase-1 domain-containing protein</fullName>
    </recommendedName>
</protein>
<keyword evidence="1" id="KW-0812">Transmembrane</keyword>
<dbReference type="Pfam" id="PF12697">
    <property type="entry name" value="Abhydrolase_6"/>
    <property type="match status" value="1"/>
</dbReference>